<dbReference type="AlphaFoldDB" id="A0A2Z6RJF0"/>
<dbReference type="Proteomes" id="UP000615446">
    <property type="component" value="Unassembled WGS sequence"/>
</dbReference>
<dbReference type="Pfam" id="PF18759">
    <property type="entry name" value="Plavaka"/>
    <property type="match status" value="1"/>
</dbReference>
<dbReference type="EMBL" id="BEXD01002206">
    <property type="protein sequence ID" value="GBB97389.1"/>
    <property type="molecule type" value="Genomic_DNA"/>
</dbReference>
<evidence type="ECO:0000313" key="2">
    <source>
        <dbReference type="EMBL" id="GES89312.1"/>
    </source>
</evidence>
<evidence type="ECO:0000313" key="3">
    <source>
        <dbReference type="Proteomes" id="UP000247702"/>
    </source>
</evidence>
<dbReference type="Proteomes" id="UP000247702">
    <property type="component" value="Unassembled WGS sequence"/>
</dbReference>
<evidence type="ECO:0000313" key="1">
    <source>
        <dbReference type="EMBL" id="GBB97389.1"/>
    </source>
</evidence>
<protein>
    <submittedName>
        <fullName evidence="1">Uncharacterized protein</fullName>
    </submittedName>
</protein>
<gene>
    <name evidence="2" type="ORF">RCL2_001621600</name>
    <name evidence="1" type="ORF">RclHR1_29840001</name>
</gene>
<proteinExistence type="predicted"/>
<comment type="caution">
    <text evidence="1">The sequence shown here is derived from an EMBL/GenBank/DDBJ whole genome shotgun (WGS) entry which is preliminary data.</text>
</comment>
<name>A0A2Z6RJF0_9GLOM</name>
<keyword evidence="3" id="KW-1185">Reference proteome</keyword>
<reference evidence="2" key="2">
    <citation type="submission" date="2019-10" db="EMBL/GenBank/DDBJ databases">
        <title>Conservation and host-specific expression of non-tandemly repeated heterogenous ribosome RNA gene in arbuscular mycorrhizal fungi.</title>
        <authorList>
            <person name="Maeda T."/>
            <person name="Kobayashi Y."/>
            <person name="Nakagawa T."/>
            <person name="Ezawa T."/>
            <person name="Yamaguchi K."/>
            <person name="Bino T."/>
            <person name="Nishimoto Y."/>
            <person name="Shigenobu S."/>
            <person name="Kawaguchi M."/>
        </authorList>
    </citation>
    <scope>NUCLEOTIDE SEQUENCE</scope>
    <source>
        <strain evidence="2">HR1</strain>
    </source>
</reference>
<reference evidence="1 3" key="1">
    <citation type="submission" date="2017-11" db="EMBL/GenBank/DDBJ databases">
        <title>The genome of Rhizophagus clarus HR1 reveals common genetic basis of auxotrophy among arbuscular mycorrhizal fungi.</title>
        <authorList>
            <person name="Kobayashi Y."/>
        </authorList>
    </citation>
    <scope>NUCLEOTIDE SEQUENCE [LARGE SCALE GENOMIC DNA]</scope>
    <source>
        <strain evidence="1 3">HR1</strain>
    </source>
</reference>
<organism evidence="1 3">
    <name type="scientific">Rhizophagus clarus</name>
    <dbReference type="NCBI Taxonomy" id="94130"/>
    <lineage>
        <taxon>Eukaryota</taxon>
        <taxon>Fungi</taxon>
        <taxon>Fungi incertae sedis</taxon>
        <taxon>Mucoromycota</taxon>
        <taxon>Glomeromycotina</taxon>
        <taxon>Glomeromycetes</taxon>
        <taxon>Glomerales</taxon>
        <taxon>Glomeraceae</taxon>
        <taxon>Rhizophagus</taxon>
    </lineage>
</organism>
<dbReference type="InterPro" id="IPR041078">
    <property type="entry name" value="Plavaka"/>
</dbReference>
<dbReference type="OrthoDB" id="2439173at2759"/>
<accession>A0A2Z6RJF0</accession>
<sequence>MFNCDWWKQANNYVLYGSKILPIIFYSDATTLDHFGKSSRHPIFITIGNILTNFCNKPKSKALVDLIPILEKSKQKKETKEFREAIRITFHK</sequence>
<dbReference type="EMBL" id="BLAL01000184">
    <property type="protein sequence ID" value="GES89312.1"/>
    <property type="molecule type" value="Genomic_DNA"/>
</dbReference>